<proteinExistence type="predicted"/>
<protein>
    <recommendedName>
        <fullName evidence="1">AMIN domain-containing protein</fullName>
    </recommendedName>
</protein>
<organism evidence="2">
    <name type="scientific">bioreactor metagenome</name>
    <dbReference type="NCBI Taxonomy" id="1076179"/>
    <lineage>
        <taxon>unclassified sequences</taxon>
        <taxon>metagenomes</taxon>
        <taxon>ecological metagenomes</taxon>
    </lineage>
</organism>
<evidence type="ECO:0000259" key="1">
    <source>
        <dbReference type="Pfam" id="PF11741"/>
    </source>
</evidence>
<accession>A0A645EPI6</accession>
<dbReference type="EMBL" id="VSSQ01049655">
    <property type="protein sequence ID" value="MPN03727.1"/>
    <property type="molecule type" value="Genomic_DNA"/>
</dbReference>
<evidence type="ECO:0000313" key="2">
    <source>
        <dbReference type="EMBL" id="MPN03727.1"/>
    </source>
</evidence>
<dbReference type="InterPro" id="IPR021731">
    <property type="entry name" value="AMIN_dom"/>
</dbReference>
<dbReference type="Pfam" id="PF11741">
    <property type="entry name" value="AMIN"/>
    <property type="match status" value="1"/>
</dbReference>
<gene>
    <name evidence="2" type="ORF">SDC9_150959</name>
</gene>
<comment type="caution">
    <text evidence="2">The sequence shown here is derived from an EMBL/GenBank/DDBJ whole genome shotgun (WGS) entry which is preliminary data.</text>
</comment>
<reference evidence="2" key="1">
    <citation type="submission" date="2019-08" db="EMBL/GenBank/DDBJ databases">
        <authorList>
            <person name="Kucharzyk K."/>
            <person name="Murdoch R.W."/>
            <person name="Higgins S."/>
            <person name="Loffler F."/>
        </authorList>
    </citation>
    <scope>NUCLEOTIDE SEQUENCE</scope>
</reference>
<dbReference type="AlphaFoldDB" id="A0A645EPI6"/>
<dbReference type="PROSITE" id="PS51257">
    <property type="entry name" value="PROKAR_LIPOPROTEIN"/>
    <property type="match status" value="1"/>
</dbReference>
<feature type="domain" description="AMIN" evidence="1">
    <location>
        <begin position="207"/>
        <end position="268"/>
    </location>
</feature>
<sequence length="297" mass="33298">MYKKIVIAALLISLASITLFAGCTNVPVLPGKSSLSQQKAANVSNTEMKLSVEDIKKKYAGKNIIAITKYKDNYIIVESNEGIDASTFELYNLTTGDRDILPTGPNYAELKEISNENHITFIADGRTHINSFRDFPFEIICKRVHEVLNYDGDFTAEYISKYFSLSEKTEFGDRDGEILSDIRSTLTGLEILFKPAKGKEAEFFAGATSAPKTRTSYNSDNNQLVIEFLNTGLENISLDSSKNNYYVNSVEARKVNSDTQVLVSLKDTARYFTAKCCRIPNPNNELPYIRFEFSSEN</sequence>
<name>A0A645EPI6_9ZZZZ</name>